<name>A0AAV0JFK9_9ROSI</name>
<gene>
    <name evidence="1" type="ORF">LITE_LOCUS13914</name>
    <name evidence="2" type="ORF">LITE_LOCUS14274</name>
</gene>
<keyword evidence="3" id="KW-1185">Reference proteome</keyword>
<proteinExistence type="predicted"/>
<dbReference type="EMBL" id="CAMGYJ010000005">
    <property type="protein sequence ID" value="CAI0409181.1"/>
    <property type="molecule type" value="Genomic_DNA"/>
</dbReference>
<accession>A0AAV0JFK9</accession>
<sequence length="29" mass="3274">MAPRGRKRMFWCSRATFGGCTSHSSTPRT</sequence>
<reference evidence="1" key="1">
    <citation type="submission" date="2022-08" db="EMBL/GenBank/DDBJ databases">
        <authorList>
            <person name="Gutierrez-Valencia J."/>
        </authorList>
    </citation>
    <scope>NUCLEOTIDE SEQUENCE</scope>
</reference>
<organism evidence="1 3">
    <name type="scientific">Linum tenue</name>
    <dbReference type="NCBI Taxonomy" id="586396"/>
    <lineage>
        <taxon>Eukaryota</taxon>
        <taxon>Viridiplantae</taxon>
        <taxon>Streptophyta</taxon>
        <taxon>Embryophyta</taxon>
        <taxon>Tracheophyta</taxon>
        <taxon>Spermatophyta</taxon>
        <taxon>Magnoliopsida</taxon>
        <taxon>eudicotyledons</taxon>
        <taxon>Gunneridae</taxon>
        <taxon>Pentapetalae</taxon>
        <taxon>rosids</taxon>
        <taxon>fabids</taxon>
        <taxon>Malpighiales</taxon>
        <taxon>Linaceae</taxon>
        <taxon>Linum</taxon>
    </lineage>
</organism>
<protein>
    <submittedName>
        <fullName evidence="1">Uncharacterized protein</fullName>
    </submittedName>
</protein>
<dbReference type="AlphaFoldDB" id="A0AAV0JFK9"/>
<dbReference type="EMBL" id="CAMGYJ010000005">
    <property type="protein sequence ID" value="CAI0408347.1"/>
    <property type="molecule type" value="Genomic_DNA"/>
</dbReference>
<comment type="caution">
    <text evidence="1">The sequence shown here is derived from an EMBL/GenBank/DDBJ whole genome shotgun (WGS) entry which is preliminary data.</text>
</comment>
<evidence type="ECO:0000313" key="3">
    <source>
        <dbReference type="Proteomes" id="UP001154282"/>
    </source>
</evidence>
<evidence type="ECO:0000313" key="1">
    <source>
        <dbReference type="EMBL" id="CAI0408347.1"/>
    </source>
</evidence>
<evidence type="ECO:0000313" key="2">
    <source>
        <dbReference type="EMBL" id="CAI0409181.1"/>
    </source>
</evidence>
<dbReference type="Proteomes" id="UP001154282">
    <property type="component" value="Unassembled WGS sequence"/>
</dbReference>